<dbReference type="Gene3D" id="1.10.510.10">
    <property type="entry name" value="Transferase(Phosphotransferase) domain 1"/>
    <property type="match status" value="1"/>
</dbReference>
<name>A0A5J4Z8U9_PORPP</name>
<keyword evidence="1 3" id="KW-0547">Nucleotide-binding</keyword>
<keyword evidence="6" id="KW-0808">Transferase</keyword>
<dbReference type="OrthoDB" id="10252171at2759"/>
<dbReference type="InterPro" id="IPR000719">
    <property type="entry name" value="Prot_kinase_dom"/>
</dbReference>
<comment type="similarity">
    <text evidence="4">Belongs to the protein kinase superfamily.</text>
</comment>
<evidence type="ECO:0000313" key="7">
    <source>
        <dbReference type="Proteomes" id="UP000324585"/>
    </source>
</evidence>
<dbReference type="GO" id="GO:0005524">
    <property type="term" value="F:ATP binding"/>
    <property type="evidence" value="ECO:0007669"/>
    <property type="project" value="UniProtKB-UniRule"/>
</dbReference>
<dbReference type="SUPFAM" id="SSF56112">
    <property type="entry name" value="Protein kinase-like (PK-like)"/>
    <property type="match status" value="1"/>
</dbReference>
<sequence>MEKGGSQLLAHGGWLDQGGLVEVRRLTSSAAVRGTLSDDEDERSRRCVPFASCTNFFSSCFRVRRYAVLEHGVLSVFVDEKDGSRLKERVKLLGMQIEADLTQGVLAILPPEREGRSTGHTHRDAFRRGLALYFDSKMTCQEWYEALLVGTEYVFEKHYEIGAVLGSGAYAQVRLCKDRLSKQRFAVKTVKFSRGSASIPRELQNELAISLSVHHENIVELKDLFIDLENGQVHMVFEHARGGALKDYVSCDLPESAVKEVVRQILRGVQYLHRMKVCHRDLKLTNVLLDLDAPSADSDGKGHCELKLPSDLVKLIDFGLSKHSDMDALMMSCVGSPRFIAPEVIAGKPYTHSADLWSVGVITYTLLSGGLYPVTGESKEELFARLESRTIEPMEGDEWLLVSDAAKQFVGELLNFDPKERLSAEEALEHEWLASAPVAAEKPATDL</sequence>
<keyword evidence="7" id="KW-1185">Reference proteome</keyword>
<accession>A0A5J4Z8U9</accession>
<dbReference type="InterPro" id="IPR008271">
    <property type="entry name" value="Ser/Thr_kinase_AS"/>
</dbReference>
<dbReference type="InterPro" id="IPR011009">
    <property type="entry name" value="Kinase-like_dom_sf"/>
</dbReference>
<dbReference type="SUPFAM" id="SSF50729">
    <property type="entry name" value="PH domain-like"/>
    <property type="match status" value="1"/>
</dbReference>
<reference evidence="7" key="1">
    <citation type="journal article" date="2019" name="Nat. Commun.">
        <title>Expansion of phycobilisome linker gene families in mesophilic red algae.</title>
        <authorList>
            <person name="Lee J."/>
            <person name="Kim D."/>
            <person name="Bhattacharya D."/>
            <person name="Yoon H.S."/>
        </authorList>
    </citation>
    <scope>NUCLEOTIDE SEQUENCE [LARGE SCALE GENOMIC DNA]</scope>
    <source>
        <strain evidence="7">CCMP 1328</strain>
    </source>
</reference>
<keyword evidence="2 3" id="KW-0067">ATP-binding</keyword>
<dbReference type="Proteomes" id="UP000324585">
    <property type="component" value="Unassembled WGS sequence"/>
</dbReference>
<comment type="caution">
    <text evidence="6">The sequence shown here is derived from an EMBL/GenBank/DDBJ whole genome shotgun (WGS) entry which is preliminary data.</text>
</comment>
<feature type="binding site" evidence="3">
    <location>
        <position position="188"/>
    </location>
    <ligand>
        <name>ATP</name>
        <dbReference type="ChEBI" id="CHEBI:30616"/>
    </ligand>
</feature>
<dbReference type="SMART" id="SM00220">
    <property type="entry name" value="S_TKc"/>
    <property type="match status" value="1"/>
</dbReference>
<dbReference type="EMBL" id="VRMN01000001">
    <property type="protein sequence ID" value="KAA8499530.1"/>
    <property type="molecule type" value="Genomic_DNA"/>
</dbReference>
<evidence type="ECO:0000259" key="5">
    <source>
        <dbReference type="PROSITE" id="PS50011"/>
    </source>
</evidence>
<proteinExistence type="inferred from homology"/>
<dbReference type="PROSITE" id="PS00108">
    <property type="entry name" value="PROTEIN_KINASE_ST"/>
    <property type="match status" value="1"/>
</dbReference>
<keyword evidence="6" id="KW-0418">Kinase</keyword>
<dbReference type="OMA" id="HYEIGAV"/>
<dbReference type="PROSITE" id="PS00107">
    <property type="entry name" value="PROTEIN_KINASE_ATP"/>
    <property type="match status" value="1"/>
</dbReference>
<dbReference type="GO" id="GO:0004674">
    <property type="term" value="F:protein serine/threonine kinase activity"/>
    <property type="evidence" value="ECO:0007669"/>
    <property type="project" value="UniProtKB-KW"/>
</dbReference>
<evidence type="ECO:0000256" key="3">
    <source>
        <dbReference type="PROSITE-ProRule" id="PRU10141"/>
    </source>
</evidence>
<keyword evidence="4" id="KW-0723">Serine/threonine-protein kinase</keyword>
<evidence type="ECO:0000256" key="1">
    <source>
        <dbReference type="ARBA" id="ARBA00022741"/>
    </source>
</evidence>
<protein>
    <submittedName>
        <fullName evidence="6">Death-associated protein kinase 3</fullName>
    </submittedName>
</protein>
<dbReference type="AlphaFoldDB" id="A0A5J4Z8U9"/>
<dbReference type="PROSITE" id="PS50011">
    <property type="entry name" value="PROTEIN_KINASE_DOM"/>
    <property type="match status" value="1"/>
</dbReference>
<dbReference type="PANTHER" id="PTHR24347">
    <property type="entry name" value="SERINE/THREONINE-PROTEIN KINASE"/>
    <property type="match status" value="1"/>
</dbReference>
<dbReference type="InterPro" id="IPR017441">
    <property type="entry name" value="Protein_kinase_ATP_BS"/>
</dbReference>
<evidence type="ECO:0000313" key="6">
    <source>
        <dbReference type="EMBL" id="KAA8499530.1"/>
    </source>
</evidence>
<gene>
    <name evidence="6" type="ORF">FVE85_7115</name>
</gene>
<dbReference type="Pfam" id="PF00069">
    <property type="entry name" value="Pkinase"/>
    <property type="match status" value="1"/>
</dbReference>
<evidence type="ECO:0000256" key="2">
    <source>
        <dbReference type="ARBA" id="ARBA00022840"/>
    </source>
</evidence>
<evidence type="ECO:0000256" key="4">
    <source>
        <dbReference type="RuleBase" id="RU000304"/>
    </source>
</evidence>
<feature type="domain" description="Protein kinase" evidence="5">
    <location>
        <begin position="159"/>
        <end position="433"/>
    </location>
</feature>
<organism evidence="6 7">
    <name type="scientific">Porphyridium purpureum</name>
    <name type="common">Red alga</name>
    <name type="synonym">Porphyridium cruentum</name>
    <dbReference type="NCBI Taxonomy" id="35688"/>
    <lineage>
        <taxon>Eukaryota</taxon>
        <taxon>Rhodophyta</taxon>
        <taxon>Bangiophyceae</taxon>
        <taxon>Porphyridiales</taxon>
        <taxon>Porphyridiaceae</taxon>
        <taxon>Porphyridium</taxon>
    </lineage>
</organism>